<proteinExistence type="predicted"/>
<evidence type="ECO:0000256" key="1">
    <source>
        <dbReference type="SAM" id="SignalP"/>
    </source>
</evidence>
<evidence type="ECO:0000313" key="3">
    <source>
        <dbReference type="Proteomes" id="UP000650424"/>
    </source>
</evidence>
<feature type="signal peptide" evidence="1">
    <location>
        <begin position="1"/>
        <end position="23"/>
    </location>
</feature>
<keyword evidence="3" id="KW-1185">Reference proteome</keyword>
<organism evidence="2 3">
    <name type="scientific">Undibacterium hunanense</name>
    <dbReference type="NCBI Taxonomy" id="2762292"/>
    <lineage>
        <taxon>Bacteria</taxon>
        <taxon>Pseudomonadati</taxon>
        <taxon>Pseudomonadota</taxon>
        <taxon>Betaproteobacteria</taxon>
        <taxon>Burkholderiales</taxon>
        <taxon>Oxalobacteraceae</taxon>
        <taxon>Undibacterium</taxon>
    </lineage>
</organism>
<comment type="caution">
    <text evidence="2">The sequence shown here is derived from an EMBL/GenBank/DDBJ whole genome shotgun (WGS) entry which is preliminary data.</text>
</comment>
<protein>
    <submittedName>
        <fullName evidence="2">Uncharacterized protein</fullName>
    </submittedName>
</protein>
<feature type="chain" id="PRO_5045840108" evidence="1">
    <location>
        <begin position="24"/>
        <end position="169"/>
    </location>
</feature>
<dbReference type="EMBL" id="JACOGF010000014">
    <property type="protein sequence ID" value="MBC3920163.1"/>
    <property type="molecule type" value="Genomic_DNA"/>
</dbReference>
<gene>
    <name evidence="2" type="ORF">H8L32_22055</name>
</gene>
<keyword evidence="1" id="KW-0732">Signal</keyword>
<name>A0ABR6ZWC4_9BURK</name>
<reference evidence="2 3" key="1">
    <citation type="submission" date="2020-08" db="EMBL/GenBank/DDBJ databases">
        <title>Novel species isolated from subtropical streams in China.</title>
        <authorList>
            <person name="Lu H."/>
        </authorList>
    </citation>
    <scope>NUCLEOTIDE SEQUENCE [LARGE SCALE GENOMIC DNA]</scope>
    <source>
        <strain evidence="2 3">CY18W</strain>
    </source>
</reference>
<accession>A0ABR6ZWC4</accession>
<dbReference type="Proteomes" id="UP000650424">
    <property type="component" value="Unassembled WGS sequence"/>
</dbReference>
<evidence type="ECO:0000313" key="2">
    <source>
        <dbReference type="EMBL" id="MBC3920163.1"/>
    </source>
</evidence>
<sequence length="169" mass="18936">MKKFFYLNAFGILLGALSFPSQAAESDLENRLIQALSIKNNGTDRQAQSRPVITAYKQAGILARQTDARADYVDFYLLRKPASFMGHKLVLLEEEYMDTYVGCCVSPGMGLVVQVSDSTKNMQNFAEKNACTFKPHADVFDTLKTYGIKNKLPKVDYASLSCRERDAQK</sequence>
<dbReference type="RefSeq" id="WP_186949451.1">
    <property type="nucleotide sequence ID" value="NZ_JACOGF010000014.1"/>
</dbReference>